<sequence>MICVSVMLALLQAWPVIFGHRGGIAPTAAPPLAVAPRVTMAVAKASTAPKMMPAVASAPTPKTCYQQYRAKFGQCAAGDRVCHIKTADQWDLCEATGMWPQ</sequence>
<evidence type="ECO:0000256" key="1">
    <source>
        <dbReference type="SAM" id="SignalP"/>
    </source>
</evidence>
<evidence type="ECO:0000313" key="3">
    <source>
        <dbReference type="Proteomes" id="UP000618591"/>
    </source>
</evidence>
<name>A0ABQ1GRT5_9SPHN</name>
<evidence type="ECO:0008006" key="4">
    <source>
        <dbReference type="Google" id="ProtNLM"/>
    </source>
</evidence>
<accession>A0ABQ1GRT5</accession>
<dbReference type="Proteomes" id="UP000618591">
    <property type="component" value="Unassembled WGS sequence"/>
</dbReference>
<gene>
    <name evidence="2" type="ORF">GCM10011395_19240</name>
</gene>
<organism evidence="2 3">
    <name type="scientific">Sphingomonas psychrolutea</name>
    <dbReference type="NCBI Taxonomy" id="1259676"/>
    <lineage>
        <taxon>Bacteria</taxon>
        <taxon>Pseudomonadati</taxon>
        <taxon>Pseudomonadota</taxon>
        <taxon>Alphaproteobacteria</taxon>
        <taxon>Sphingomonadales</taxon>
        <taxon>Sphingomonadaceae</taxon>
        <taxon>Sphingomonas</taxon>
    </lineage>
</organism>
<protein>
    <recommendedName>
        <fullName evidence="4">DUF3551 domain-containing protein</fullName>
    </recommendedName>
</protein>
<keyword evidence="1" id="KW-0732">Signal</keyword>
<comment type="caution">
    <text evidence="2">The sequence shown here is derived from an EMBL/GenBank/DDBJ whole genome shotgun (WGS) entry which is preliminary data.</text>
</comment>
<feature type="chain" id="PRO_5047242127" description="DUF3551 domain-containing protein" evidence="1">
    <location>
        <begin position="20"/>
        <end position="101"/>
    </location>
</feature>
<keyword evidence="3" id="KW-1185">Reference proteome</keyword>
<feature type="signal peptide" evidence="1">
    <location>
        <begin position="1"/>
        <end position="19"/>
    </location>
</feature>
<dbReference type="RefSeq" id="WP_188446888.1">
    <property type="nucleotide sequence ID" value="NZ_BMDW01000010.1"/>
</dbReference>
<dbReference type="EMBL" id="BMDW01000010">
    <property type="protein sequence ID" value="GGA49081.1"/>
    <property type="molecule type" value="Genomic_DNA"/>
</dbReference>
<evidence type="ECO:0000313" key="2">
    <source>
        <dbReference type="EMBL" id="GGA49081.1"/>
    </source>
</evidence>
<proteinExistence type="predicted"/>
<reference evidence="3" key="1">
    <citation type="journal article" date="2019" name="Int. J. Syst. Evol. Microbiol.">
        <title>The Global Catalogue of Microorganisms (GCM) 10K type strain sequencing project: providing services to taxonomists for standard genome sequencing and annotation.</title>
        <authorList>
            <consortium name="The Broad Institute Genomics Platform"/>
            <consortium name="The Broad Institute Genome Sequencing Center for Infectious Disease"/>
            <person name="Wu L."/>
            <person name="Ma J."/>
        </authorList>
    </citation>
    <scope>NUCLEOTIDE SEQUENCE [LARGE SCALE GENOMIC DNA]</scope>
    <source>
        <strain evidence="3">CGMCC 1.10106</strain>
    </source>
</reference>